<feature type="region of interest" description="Disordered" evidence="1">
    <location>
        <begin position="30"/>
        <end position="80"/>
    </location>
</feature>
<protein>
    <recommendedName>
        <fullName evidence="4">Reverse transcriptase Ty1/copia-type domain-containing protein</fullName>
    </recommendedName>
</protein>
<gene>
    <name evidence="2" type="ORF">KY290_001435</name>
</gene>
<feature type="compositionally biased region" description="Low complexity" evidence="1">
    <location>
        <begin position="30"/>
        <end position="61"/>
    </location>
</feature>
<keyword evidence="3" id="KW-1185">Reference proteome</keyword>
<name>A0ABQ7WM51_SOLTU</name>
<organism evidence="2 3">
    <name type="scientific">Solanum tuberosum</name>
    <name type="common">Potato</name>
    <dbReference type="NCBI Taxonomy" id="4113"/>
    <lineage>
        <taxon>Eukaryota</taxon>
        <taxon>Viridiplantae</taxon>
        <taxon>Streptophyta</taxon>
        <taxon>Embryophyta</taxon>
        <taxon>Tracheophyta</taxon>
        <taxon>Spermatophyta</taxon>
        <taxon>Magnoliopsida</taxon>
        <taxon>eudicotyledons</taxon>
        <taxon>Gunneridae</taxon>
        <taxon>Pentapetalae</taxon>
        <taxon>asterids</taxon>
        <taxon>lamiids</taxon>
        <taxon>Solanales</taxon>
        <taxon>Solanaceae</taxon>
        <taxon>Solanoideae</taxon>
        <taxon>Solaneae</taxon>
        <taxon>Solanum</taxon>
    </lineage>
</organism>
<reference evidence="2 3" key="1">
    <citation type="journal article" date="2021" name="bioRxiv">
        <title>Chromosome-scale and haplotype-resolved genome assembly of a tetraploid potato cultivar.</title>
        <authorList>
            <person name="Sun H."/>
            <person name="Jiao W.-B."/>
            <person name="Krause K."/>
            <person name="Campoy J.A."/>
            <person name="Goel M."/>
            <person name="Folz-Donahue K."/>
            <person name="Kukat C."/>
            <person name="Huettel B."/>
            <person name="Schneeberger K."/>
        </authorList>
    </citation>
    <scope>NUCLEOTIDE SEQUENCE [LARGE SCALE GENOMIC DNA]</scope>
    <source>
        <strain evidence="2">SolTubOtavaFocal</strain>
        <tissue evidence="2">Leaves</tissue>
    </source>
</reference>
<evidence type="ECO:0008006" key="4">
    <source>
        <dbReference type="Google" id="ProtNLM"/>
    </source>
</evidence>
<comment type="caution">
    <text evidence="2">The sequence shown here is derived from an EMBL/GenBank/DDBJ whole genome shotgun (WGS) entry which is preliminary data.</text>
</comment>
<evidence type="ECO:0000313" key="3">
    <source>
        <dbReference type="Proteomes" id="UP000826656"/>
    </source>
</evidence>
<dbReference type="EMBL" id="JAIVGD010000001">
    <property type="protein sequence ID" value="KAH0781837.1"/>
    <property type="molecule type" value="Genomic_DNA"/>
</dbReference>
<proteinExistence type="predicted"/>
<dbReference type="Proteomes" id="UP000826656">
    <property type="component" value="Unassembled WGS sequence"/>
</dbReference>
<accession>A0ABQ7WM51</accession>
<sequence length="152" mass="17201">MVSWNWSGSNDKMQEQIPMPTGITFDAIQQPIPIATAAGSSTTSPDSFSSTSGSRNSSSTTLEEFSDGPIPLRRSTRLKKSNPKYANEMYTTCQFSFAISDPTHYEEAVEKEEWRRAMLEEMKYIEKNGTWEMVELPEDKNAIGLKRVFKTK</sequence>
<evidence type="ECO:0000313" key="2">
    <source>
        <dbReference type="EMBL" id="KAH0781837.1"/>
    </source>
</evidence>
<evidence type="ECO:0000256" key="1">
    <source>
        <dbReference type="SAM" id="MobiDB-lite"/>
    </source>
</evidence>